<dbReference type="SMART" id="SM00248">
    <property type="entry name" value="ANK"/>
    <property type="match status" value="4"/>
</dbReference>
<dbReference type="AlphaFoldDB" id="A0AAV8ZPJ9"/>
<reference evidence="4" key="1">
    <citation type="journal article" date="2023" name="Insect Mol. Biol.">
        <title>Genome sequencing provides insights into the evolution of gene families encoding plant cell wall-degrading enzymes in longhorned beetles.</title>
        <authorList>
            <person name="Shin N.R."/>
            <person name="Okamura Y."/>
            <person name="Kirsch R."/>
            <person name="Pauchet Y."/>
        </authorList>
    </citation>
    <scope>NUCLEOTIDE SEQUENCE</scope>
    <source>
        <strain evidence="4">RBIC_L_NR</strain>
    </source>
</reference>
<dbReference type="Pfam" id="PF12796">
    <property type="entry name" value="Ank_2"/>
    <property type="match status" value="1"/>
</dbReference>
<dbReference type="PANTHER" id="PTHR24178">
    <property type="entry name" value="MOLTING PROTEIN MLT-4"/>
    <property type="match status" value="1"/>
</dbReference>
<protein>
    <recommendedName>
        <fullName evidence="6">Ankyrin repeat protein</fullName>
    </recommendedName>
</protein>
<dbReference type="Proteomes" id="UP001162156">
    <property type="component" value="Unassembled WGS sequence"/>
</dbReference>
<dbReference type="InterPro" id="IPR036770">
    <property type="entry name" value="Ankyrin_rpt-contain_sf"/>
</dbReference>
<dbReference type="SUPFAM" id="SSF48403">
    <property type="entry name" value="Ankyrin repeat"/>
    <property type="match status" value="1"/>
</dbReference>
<evidence type="ECO:0000313" key="5">
    <source>
        <dbReference type="Proteomes" id="UP001162156"/>
    </source>
</evidence>
<name>A0AAV8ZPJ9_9CUCU</name>
<evidence type="ECO:0000256" key="1">
    <source>
        <dbReference type="ARBA" id="ARBA00022737"/>
    </source>
</evidence>
<dbReference type="Gene3D" id="1.25.40.20">
    <property type="entry name" value="Ankyrin repeat-containing domain"/>
    <property type="match status" value="2"/>
</dbReference>
<proteinExistence type="predicted"/>
<dbReference type="PROSITE" id="PS50088">
    <property type="entry name" value="ANK_REPEAT"/>
    <property type="match status" value="2"/>
</dbReference>
<dbReference type="EMBL" id="JANEYF010000769">
    <property type="protein sequence ID" value="KAJ8968072.1"/>
    <property type="molecule type" value="Genomic_DNA"/>
</dbReference>
<comment type="caution">
    <text evidence="4">The sequence shown here is derived from an EMBL/GenBank/DDBJ whole genome shotgun (WGS) entry which is preliminary data.</text>
</comment>
<keyword evidence="2 3" id="KW-0040">ANK repeat</keyword>
<dbReference type="InterPro" id="IPR002110">
    <property type="entry name" value="Ankyrin_rpt"/>
</dbReference>
<accession>A0AAV8ZPJ9</accession>
<evidence type="ECO:0000256" key="2">
    <source>
        <dbReference type="ARBA" id="ARBA00023043"/>
    </source>
</evidence>
<organism evidence="4 5">
    <name type="scientific">Rhamnusium bicolor</name>
    <dbReference type="NCBI Taxonomy" id="1586634"/>
    <lineage>
        <taxon>Eukaryota</taxon>
        <taxon>Metazoa</taxon>
        <taxon>Ecdysozoa</taxon>
        <taxon>Arthropoda</taxon>
        <taxon>Hexapoda</taxon>
        <taxon>Insecta</taxon>
        <taxon>Pterygota</taxon>
        <taxon>Neoptera</taxon>
        <taxon>Endopterygota</taxon>
        <taxon>Coleoptera</taxon>
        <taxon>Polyphaga</taxon>
        <taxon>Cucujiformia</taxon>
        <taxon>Chrysomeloidea</taxon>
        <taxon>Cerambycidae</taxon>
        <taxon>Lepturinae</taxon>
        <taxon>Rhagiini</taxon>
        <taxon>Rhamnusium</taxon>
    </lineage>
</organism>
<gene>
    <name evidence="4" type="ORF">NQ314_002511</name>
</gene>
<evidence type="ECO:0000313" key="4">
    <source>
        <dbReference type="EMBL" id="KAJ8968072.1"/>
    </source>
</evidence>
<feature type="repeat" description="ANK" evidence="3">
    <location>
        <begin position="5"/>
        <end position="27"/>
    </location>
</feature>
<feature type="repeat" description="ANK" evidence="3">
    <location>
        <begin position="48"/>
        <end position="89"/>
    </location>
</feature>
<dbReference type="PROSITE" id="PS50297">
    <property type="entry name" value="ANK_REP_REGION"/>
    <property type="match status" value="1"/>
</dbReference>
<keyword evidence="1" id="KW-0677">Repeat</keyword>
<sequence length="207" mass="23288">MNLMKGETPLHLASRGCRPDVVRHLINYIKEHKGEVKAAAYVNEVNENDESALHYVCTVTKEEVETPHSDRDVVKLLLENGADVKLQTKLHDSAFHYVAVAGNNDVIMEMIAHMSPTDAQKALNRQNVNGWTPLLIASHKGQSRALRAFFLVGNYLLQNKIFNISIFCRPYRAGEQSISESCQGRCVRHRWTFSVTSSSRARLPTSV</sequence>
<evidence type="ECO:0000256" key="3">
    <source>
        <dbReference type="PROSITE-ProRule" id="PRU00023"/>
    </source>
</evidence>
<keyword evidence="5" id="KW-1185">Reference proteome</keyword>
<dbReference type="PRINTS" id="PR01415">
    <property type="entry name" value="ANKYRIN"/>
</dbReference>
<dbReference type="Pfam" id="PF00023">
    <property type="entry name" value="Ank"/>
    <property type="match status" value="1"/>
</dbReference>
<evidence type="ECO:0008006" key="6">
    <source>
        <dbReference type="Google" id="ProtNLM"/>
    </source>
</evidence>